<dbReference type="EMBL" id="OX395131">
    <property type="protein sequence ID" value="CAI5777263.1"/>
    <property type="molecule type" value="Genomic_DNA"/>
</dbReference>
<name>A0AA35P9M9_9SAUR</name>
<keyword evidence="2" id="KW-1185">Reference proteome</keyword>
<proteinExistence type="predicted"/>
<sequence length="84" mass="9430">MTPLDEDLTDMMHYVFMEPPDPSATLDTCSISGEVMPGLPAAEDLTRPMNEVPALPMESEREDEPTLSPRECWHQILQAQADTR</sequence>
<organism evidence="1 2">
    <name type="scientific">Podarcis lilfordi</name>
    <name type="common">Lilford's wall lizard</name>
    <dbReference type="NCBI Taxonomy" id="74358"/>
    <lineage>
        <taxon>Eukaryota</taxon>
        <taxon>Metazoa</taxon>
        <taxon>Chordata</taxon>
        <taxon>Craniata</taxon>
        <taxon>Vertebrata</taxon>
        <taxon>Euteleostomi</taxon>
        <taxon>Lepidosauria</taxon>
        <taxon>Squamata</taxon>
        <taxon>Bifurcata</taxon>
        <taxon>Unidentata</taxon>
        <taxon>Episquamata</taxon>
        <taxon>Laterata</taxon>
        <taxon>Lacertibaenia</taxon>
        <taxon>Lacertidae</taxon>
        <taxon>Podarcis</taxon>
    </lineage>
</organism>
<gene>
    <name evidence="1" type="ORF">PODLI_1B011596</name>
</gene>
<evidence type="ECO:0000313" key="2">
    <source>
        <dbReference type="Proteomes" id="UP001178461"/>
    </source>
</evidence>
<dbReference type="Proteomes" id="UP001178461">
    <property type="component" value="Chromosome 6"/>
</dbReference>
<protein>
    <submittedName>
        <fullName evidence="1">Uncharacterized protein</fullName>
    </submittedName>
</protein>
<dbReference type="AlphaFoldDB" id="A0AA35P9M9"/>
<reference evidence="1" key="1">
    <citation type="submission" date="2022-12" db="EMBL/GenBank/DDBJ databases">
        <authorList>
            <person name="Alioto T."/>
            <person name="Alioto T."/>
            <person name="Gomez Garrido J."/>
        </authorList>
    </citation>
    <scope>NUCLEOTIDE SEQUENCE</scope>
</reference>
<accession>A0AA35P9M9</accession>
<evidence type="ECO:0000313" key="1">
    <source>
        <dbReference type="EMBL" id="CAI5777263.1"/>
    </source>
</evidence>